<keyword evidence="1" id="KW-0812">Transmembrane</keyword>
<feature type="transmembrane region" description="Helical" evidence="1">
    <location>
        <begin position="20"/>
        <end position="38"/>
    </location>
</feature>
<keyword evidence="1" id="KW-1133">Transmembrane helix</keyword>
<gene>
    <name evidence="2" type="ORF">VZT92_016476</name>
</gene>
<evidence type="ECO:0000313" key="3">
    <source>
        <dbReference type="Proteomes" id="UP001488805"/>
    </source>
</evidence>
<evidence type="ECO:0000256" key="1">
    <source>
        <dbReference type="SAM" id="Phobius"/>
    </source>
</evidence>
<reference evidence="2 3" key="1">
    <citation type="journal article" date="2024" name="Genome Biol. Evol.">
        <title>Chromosome-level genome assembly of the viviparous eelpout Zoarces viviparus.</title>
        <authorList>
            <person name="Fuhrmann N."/>
            <person name="Brasseur M.V."/>
            <person name="Bakowski C.E."/>
            <person name="Podsiadlowski L."/>
            <person name="Prost S."/>
            <person name="Krehenwinkel H."/>
            <person name="Mayer C."/>
        </authorList>
    </citation>
    <scope>NUCLEOTIDE SEQUENCE [LARGE SCALE GENOMIC DNA]</scope>
    <source>
        <strain evidence="2">NO-MEL_2022_Ind0_liver</strain>
    </source>
</reference>
<sequence length="94" mass="10649">MRMAGHDQGVNRIINQGRQLGRSLLLLVHYTAVFVAFAGRSVQWMVAAVRWTTLFARYTVSVFDSIYRHLHWGKRKSAAGGAREICPCSDMKPQ</sequence>
<organism evidence="2 3">
    <name type="scientific">Zoarces viviparus</name>
    <name type="common">Viviparous eelpout</name>
    <name type="synonym">Blennius viviparus</name>
    <dbReference type="NCBI Taxonomy" id="48416"/>
    <lineage>
        <taxon>Eukaryota</taxon>
        <taxon>Metazoa</taxon>
        <taxon>Chordata</taxon>
        <taxon>Craniata</taxon>
        <taxon>Vertebrata</taxon>
        <taxon>Euteleostomi</taxon>
        <taxon>Actinopterygii</taxon>
        <taxon>Neopterygii</taxon>
        <taxon>Teleostei</taxon>
        <taxon>Neoteleostei</taxon>
        <taxon>Acanthomorphata</taxon>
        <taxon>Eupercaria</taxon>
        <taxon>Perciformes</taxon>
        <taxon>Cottioidei</taxon>
        <taxon>Zoarcales</taxon>
        <taxon>Zoarcidae</taxon>
        <taxon>Zoarcinae</taxon>
        <taxon>Zoarces</taxon>
    </lineage>
</organism>
<name>A0AAW1EUA4_ZOAVI</name>
<dbReference type="AlphaFoldDB" id="A0AAW1EUA4"/>
<evidence type="ECO:0000313" key="2">
    <source>
        <dbReference type="EMBL" id="KAK9525796.1"/>
    </source>
</evidence>
<comment type="caution">
    <text evidence="2">The sequence shown here is derived from an EMBL/GenBank/DDBJ whole genome shotgun (WGS) entry which is preliminary data.</text>
</comment>
<proteinExistence type="predicted"/>
<dbReference type="EMBL" id="JBCEZU010000134">
    <property type="protein sequence ID" value="KAK9525796.1"/>
    <property type="molecule type" value="Genomic_DNA"/>
</dbReference>
<keyword evidence="1" id="KW-0472">Membrane</keyword>
<dbReference type="Proteomes" id="UP001488805">
    <property type="component" value="Unassembled WGS sequence"/>
</dbReference>
<accession>A0AAW1EUA4</accession>
<protein>
    <submittedName>
        <fullName evidence="2">Uncharacterized protein</fullName>
    </submittedName>
</protein>
<keyword evidence="3" id="KW-1185">Reference proteome</keyword>